<reference evidence="8" key="1">
    <citation type="submission" date="2014-02" db="EMBL/GenBank/DDBJ databases">
        <authorList>
            <person name="Genoscope - CEA"/>
        </authorList>
    </citation>
    <scope>NUCLEOTIDE SEQUENCE</scope>
    <source>
        <strain evidence="8">LS3</strain>
    </source>
</reference>
<evidence type="ECO:0000256" key="3">
    <source>
        <dbReference type="ARBA" id="ARBA00022946"/>
    </source>
</evidence>
<evidence type="ECO:0000256" key="6">
    <source>
        <dbReference type="ARBA" id="ARBA00023274"/>
    </source>
</evidence>
<accession>A0A060THR6</accession>
<keyword evidence="3" id="KW-0809">Transit peptide</keyword>
<organism evidence="8">
    <name type="scientific">Blastobotrys adeninivorans</name>
    <name type="common">Yeast</name>
    <name type="synonym">Arxula adeninivorans</name>
    <dbReference type="NCBI Taxonomy" id="409370"/>
    <lineage>
        <taxon>Eukaryota</taxon>
        <taxon>Fungi</taxon>
        <taxon>Dikarya</taxon>
        <taxon>Ascomycota</taxon>
        <taxon>Saccharomycotina</taxon>
        <taxon>Dipodascomycetes</taxon>
        <taxon>Dipodascales</taxon>
        <taxon>Trichomonascaceae</taxon>
        <taxon>Blastobotrys</taxon>
    </lineage>
</organism>
<evidence type="ECO:0000313" key="8">
    <source>
        <dbReference type="EMBL" id="CDP38387.1"/>
    </source>
</evidence>
<gene>
    <name evidence="8" type="ORF">GNLVRS02_ARAD1D33528g</name>
</gene>
<dbReference type="GO" id="GO:0003735">
    <property type="term" value="F:structural constituent of ribosome"/>
    <property type="evidence" value="ECO:0007669"/>
    <property type="project" value="TreeGrafter"/>
</dbReference>
<protein>
    <recommendedName>
        <fullName evidence="7">Small ribosomal subunit protein mS29</fullName>
    </recommendedName>
</protein>
<dbReference type="PhylomeDB" id="A0A060THR6"/>
<keyword evidence="4" id="KW-0689">Ribosomal protein</keyword>
<sequence length="427" mass="47234">MLRAARPRVGVSVARTWKSFHVSSAVYAFRKKSQEPADPSIFKRGTPKNKGWVDSFEDTAAYSRLRAKAPKLPEDAPGKEPLSANSAPGQVYCIPDKADAVLRVIGSYRRNQKYELFADRPTLVRESTTVPVANMIKGLKPSKDNRVCVLGPLGVGKSTTLTQAHALAVEQGYIVLHVPRPIELVNGTTDAVYDDSLGHFAQPMYARRWLARIARANREMLSTLPVTMEHKVTAGSKTQNLYELITQGRRKGPAQTLAALVAELEAQTTAPVLFTMDDINVFADHIYSENRSTSNMPIYHGDLQVPHLFLEFLAGKRTFAKGAVMAAVSGSHRMNETILAGLSLTQPSPYAKIDRYDPNLAASFRGVGVLEVPRYSAEEARASLEYWHQAQVIPEEILTESYISQKYFVSGNGNPRELLRACTELYV</sequence>
<dbReference type="SUPFAM" id="SSF52540">
    <property type="entry name" value="P-loop containing nucleoside triphosphate hydrolases"/>
    <property type="match status" value="1"/>
</dbReference>
<dbReference type="AlphaFoldDB" id="A0A060THR6"/>
<evidence type="ECO:0000256" key="5">
    <source>
        <dbReference type="ARBA" id="ARBA00023128"/>
    </source>
</evidence>
<comment type="subcellular location">
    <subcellularLocation>
        <location evidence="1">Mitochondrion</location>
    </subcellularLocation>
</comment>
<dbReference type="InterPro" id="IPR027417">
    <property type="entry name" value="P-loop_NTPase"/>
</dbReference>
<dbReference type="PANTHER" id="PTHR12810:SF0">
    <property type="entry name" value="SMALL RIBOSOMAL SUBUNIT PROTEIN MS29"/>
    <property type="match status" value="1"/>
</dbReference>
<dbReference type="InterPro" id="IPR019368">
    <property type="entry name" value="Ribosomal_mS29"/>
</dbReference>
<evidence type="ECO:0000256" key="4">
    <source>
        <dbReference type="ARBA" id="ARBA00022980"/>
    </source>
</evidence>
<dbReference type="Pfam" id="PF10236">
    <property type="entry name" value="DAP3"/>
    <property type="match status" value="1"/>
</dbReference>
<reference evidence="8" key="2">
    <citation type="submission" date="2014-06" db="EMBL/GenBank/DDBJ databases">
        <title>The complete genome of Blastobotrys (Arxula) adeninivorans LS3 - a yeast of biotechnological interest.</title>
        <authorList>
            <person name="Kunze G."/>
            <person name="Gaillardin C."/>
            <person name="Czernicka M."/>
            <person name="Durrens P."/>
            <person name="Martin T."/>
            <person name="Boer E."/>
            <person name="Gabaldon T."/>
            <person name="Cruz J."/>
            <person name="Talla E."/>
            <person name="Marck C."/>
            <person name="Goffeau A."/>
            <person name="Barbe V."/>
            <person name="Baret P."/>
            <person name="Baronian K."/>
            <person name="Beier S."/>
            <person name="Bleykasten C."/>
            <person name="Bode R."/>
            <person name="Casaregola S."/>
            <person name="Despons L."/>
            <person name="Fairhead C."/>
            <person name="Giersberg M."/>
            <person name="Gierski P."/>
            <person name="Hahnel U."/>
            <person name="Hartmann A."/>
            <person name="Jankowska D."/>
            <person name="Jubin C."/>
            <person name="Jung P."/>
            <person name="Lafontaine I."/>
            <person name="Leh-Louis V."/>
            <person name="Lemaire M."/>
            <person name="Marcet-Houben M."/>
            <person name="Mascher M."/>
            <person name="Morel G."/>
            <person name="Richard G.-F."/>
            <person name="Riechen J."/>
            <person name="Sacerdot C."/>
            <person name="Sarkar A."/>
            <person name="Savel G."/>
            <person name="Schacherer J."/>
            <person name="Sherman D."/>
            <person name="Straub M.-L."/>
            <person name="Stein N."/>
            <person name="Thierry A."/>
            <person name="Trautwein-Schult A."/>
            <person name="Westhof E."/>
            <person name="Worch S."/>
            <person name="Dujon B."/>
            <person name="Souciet J.-L."/>
            <person name="Wincker P."/>
            <person name="Scholz U."/>
            <person name="Neuveglise N."/>
        </authorList>
    </citation>
    <scope>NUCLEOTIDE SEQUENCE</scope>
    <source>
        <strain evidence="8">LS3</strain>
    </source>
</reference>
<comment type="similarity">
    <text evidence="2">Belongs to the mitochondrion-specific ribosomal protein mS29 family.</text>
</comment>
<dbReference type="PANTHER" id="PTHR12810">
    <property type="entry name" value="MITOCHONDRIAL 28S RIBOSOMAL PROTEIN S29"/>
    <property type="match status" value="1"/>
</dbReference>
<dbReference type="EMBL" id="HG937694">
    <property type="protein sequence ID" value="CDP38387.1"/>
    <property type="molecule type" value="Genomic_DNA"/>
</dbReference>
<keyword evidence="6" id="KW-0687">Ribonucleoprotein</keyword>
<dbReference type="GO" id="GO:0005763">
    <property type="term" value="C:mitochondrial small ribosomal subunit"/>
    <property type="evidence" value="ECO:0007669"/>
    <property type="project" value="TreeGrafter"/>
</dbReference>
<name>A0A060THR6_BLAAD</name>
<evidence type="ECO:0000256" key="1">
    <source>
        <dbReference type="ARBA" id="ARBA00004173"/>
    </source>
</evidence>
<proteinExistence type="inferred from homology"/>
<keyword evidence="5" id="KW-0496">Mitochondrion</keyword>
<evidence type="ECO:0000256" key="7">
    <source>
        <dbReference type="ARBA" id="ARBA00035140"/>
    </source>
</evidence>
<evidence type="ECO:0000256" key="2">
    <source>
        <dbReference type="ARBA" id="ARBA00009863"/>
    </source>
</evidence>